<dbReference type="AlphaFoldDB" id="A0A426WWI5"/>
<evidence type="ECO:0000256" key="1">
    <source>
        <dbReference type="SAM" id="MobiDB-lite"/>
    </source>
</evidence>
<name>A0A426WWI5_ENSVE</name>
<evidence type="ECO:0000313" key="3">
    <source>
        <dbReference type="Proteomes" id="UP000287651"/>
    </source>
</evidence>
<feature type="region of interest" description="Disordered" evidence="1">
    <location>
        <begin position="104"/>
        <end position="219"/>
    </location>
</feature>
<organism evidence="2 3">
    <name type="scientific">Ensete ventricosum</name>
    <name type="common">Abyssinian banana</name>
    <name type="synonym">Musa ensete</name>
    <dbReference type="NCBI Taxonomy" id="4639"/>
    <lineage>
        <taxon>Eukaryota</taxon>
        <taxon>Viridiplantae</taxon>
        <taxon>Streptophyta</taxon>
        <taxon>Embryophyta</taxon>
        <taxon>Tracheophyta</taxon>
        <taxon>Spermatophyta</taxon>
        <taxon>Magnoliopsida</taxon>
        <taxon>Liliopsida</taxon>
        <taxon>Zingiberales</taxon>
        <taxon>Musaceae</taxon>
        <taxon>Ensete</taxon>
    </lineage>
</organism>
<dbReference type="EMBL" id="AMZH03037992">
    <property type="protein sequence ID" value="RRT31581.1"/>
    <property type="molecule type" value="Genomic_DNA"/>
</dbReference>
<comment type="caution">
    <text evidence="2">The sequence shown here is derived from an EMBL/GenBank/DDBJ whole genome shotgun (WGS) entry which is preliminary data.</text>
</comment>
<evidence type="ECO:0000313" key="2">
    <source>
        <dbReference type="EMBL" id="RRT31581.1"/>
    </source>
</evidence>
<reference evidence="2 3" key="1">
    <citation type="journal article" date="2014" name="Agronomy (Basel)">
        <title>A Draft Genome Sequence for Ensete ventricosum, the Drought-Tolerant Tree Against Hunger.</title>
        <authorList>
            <person name="Harrison J."/>
            <person name="Moore K.A."/>
            <person name="Paszkiewicz K."/>
            <person name="Jones T."/>
            <person name="Grant M."/>
            <person name="Ambacheew D."/>
            <person name="Muzemil S."/>
            <person name="Studholme D.J."/>
        </authorList>
    </citation>
    <scope>NUCLEOTIDE SEQUENCE [LARGE SCALE GENOMIC DNA]</scope>
</reference>
<protein>
    <submittedName>
        <fullName evidence="2">Uncharacterized protein</fullName>
    </submittedName>
</protein>
<proteinExistence type="predicted"/>
<sequence>MDGSLVPRHGGWLLEWWSLGQEEAPQVGSGVGSYKEVGSGAKAYILSVIGHPYLATLLPLWLIIPSYPSTTPVVLAVRHAFVGKGVDLTCVRSVVRPLAPPILASDQLPASGRPRQRASCPRERGRGGPIQLGNLNGTGADLTNQELGNSNGARADPIEQELGNWNGAEADPIEQELGNLNGAGVDPTEQELGNSNGARADPTEQEPGNWNGAGADPTE</sequence>
<feature type="compositionally biased region" description="Polar residues" evidence="1">
    <location>
        <begin position="133"/>
        <end position="152"/>
    </location>
</feature>
<gene>
    <name evidence="2" type="ORF">B296_00047188</name>
</gene>
<dbReference type="Proteomes" id="UP000287651">
    <property type="component" value="Unassembled WGS sequence"/>
</dbReference>
<accession>A0A426WWI5</accession>